<evidence type="ECO:0000313" key="1">
    <source>
        <dbReference type="EMBL" id="DAE13306.1"/>
    </source>
</evidence>
<proteinExistence type="predicted"/>
<reference evidence="1" key="1">
    <citation type="journal article" date="2021" name="Proc. Natl. Acad. Sci. U.S.A.">
        <title>A Catalog of Tens of Thousands of Viruses from Human Metagenomes Reveals Hidden Associations with Chronic Diseases.</title>
        <authorList>
            <person name="Tisza M.J."/>
            <person name="Buck C.B."/>
        </authorList>
    </citation>
    <scope>NUCLEOTIDE SEQUENCE</scope>
    <source>
        <strain evidence="1">CtLqe90</strain>
    </source>
</reference>
<protein>
    <submittedName>
        <fullName evidence="1">Uncharacterized protein</fullName>
    </submittedName>
</protein>
<name>A0A8S5Q2C4_9CAUD</name>
<dbReference type="EMBL" id="BK015564">
    <property type="protein sequence ID" value="DAE13306.1"/>
    <property type="molecule type" value="Genomic_DNA"/>
</dbReference>
<organism evidence="1">
    <name type="scientific">Siphoviridae sp. ctLqe90</name>
    <dbReference type="NCBI Taxonomy" id="2825456"/>
    <lineage>
        <taxon>Viruses</taxon>
        <taxon>Duplodnaviria</taxon>
        <taxon>Heunggongvirae</taxon>
        <taxon>Uroviricota</taxon>
        <taxon>Caudoviricetes</taxon>
    </lineage>
</organism>
<accession>A0A8S5Q2C4</accession>
<sequence length="123" mass="14353">MDEMNSAFDIEISPKKENREKQIQYKKYDKNKRSKEIVKEEIVEPVKQELKSVTEKEVEPIAEESKLKEGWARGVVHSKWKTSAWVILENGIGLTMNGFGKYSIGETVEFELPSWYKDLQKSK</sequence>